<dbReference type="GO" id="GO:0009249">
    <property type="term" value="P:protein lipoylation"/>
    <property type="evidence" value="ECO:0007669"/>
    <property type="project" value="TreeGrafter"/>
</dbReference>
<dbReference type="PANTHER" id="PTHR11715">
    <property type="entry name" value="GLYCINE CLEAVAGE SYSTEM H PROTEIN"/>
    <property type="match status" value="1"/>
</dbReference>
<dbReference type="HAMAP" id="MF_00272">
    <property type="entry name" value="GcvH"/>
    <property type="match status" value="1"/>
</dbReference>
<comment type="similarity">
    <text evidence="1 5">Belongs to the GcvH family.</text>
</comment>
<dbReference type="GO" id="GO:0005960">
    <property type="term" value="C:glycine cleavage complex"/>
    <property type="evidence" value="ECO:0007669"/>
    <property type="project" value="UniProtKB-UniRule"/>
</dbReference>
<reference evidence="7 8" key="1">
    <citation type="submission" date="2018-10" db="EMBL/GenBank/DDBJ databases">
        <authorList>
            <consortium name="Pathogen Informatics"/>
        </authorList>
    </citation>
    <scope>NUCLEOTIDE SEQUENCE [LARGE SCALE GENOMIC DNA]</scope>
</reference>
<dbReference type="InterPro" id="IPR033753">
    <property type="entry name" value="GCV_H/Fam206"/>
</dbReference>
<evidence type="ECO:0000259" key="6">
    <source>
        <dbReference type="PROSITE" id="PS50968"/>
    </source>
</evidence>
<evidence type="ECO:0000256" key="4">
    <source>
        <dbReference type="PIRSR" id="PIRSR617453-50"/>
    </source>
</evidence>
<dbReference type="InterPro" id="IPR003016">
    <property type="entry name" value="2-oxoA_DH_lipoyl-BS"/>
</dbReference>
<dbReference type="Pfam" id="PF01597">
    <property type="entry name" value="GCV_H"/>
    <property type="match status" value="1"/>
</dbReference>
<evidence type="ECO:0000256" key="5">
    <source>
        <dbReference type="RuleBase" id="RU364055"/>
    </source>
</evidence>
<comment type="subcellular location">
    <subcellularLocation>
        <location evidence="5">Mitochondrion</location>
    </subcellularLocation>
</comment>
<sequence length="155" mass="17480">MLQFRVLSRLSSFYQTAPFTDISSTPTLLFVDVRYSNRHEWVKVERNICTVGLSEYASKQLGDVVYIELPQIDAKLHKDDEVGVVESVKAATELYSPVGGTVKHINTKVVDKPSLLNKSPQDDGWLFKLELSSPEEVDSLMTASEYKDFLDSDEC</sequence>
<dbReference type="Proteomes" id="UP000267029">
    <property type="component" value="Unassembled WGS sequence"/>
</dbReference>
<dbReference type="PROSITE" id="PS00189">
    <property type="entry name" value="LIPOYL"/>
    <property type="match status" value="1"/>
</dbReference>
<accession>A0A0R3U9F7</accession>
<comment type="cofactor">
    <cofactor evidence="5">
        <name>(R)-lipoate</name>
        <dbReference type="ChEBI" id="CHEBI:83088"/>
    </cofactor>
    <text evidence="5">Binds 1 lipoyl cofactor covalently.</text>
</comment>
<dbReference type="AlphaFoldDB" id="A0A0R3U9F7"/>
<organism evidence="7 8">
    <name type="scientific">Mesocestoides corti</name>
    <name type="common">Flatworm</name>
    <dbReference type="NCBI Taxonomy" id="53468"/>
    <lineage>
        <taxon>Eukaryota</taxon>
        <taxon>Metazoa</taxon>
        <taxon>Spiralia</taxon>
        <taxon>Lophotrochozoa</taxon>
        <taxon>Platyhelminthes</taxon>
        <taxon>Cestoda</taxon>
        <taxon>Eucestoda</taxon>
        <taxon>Cyclophyllidea</taxon>
        <taxon>Mesocestoididae</taxon>
        <taxon>Mesocestoides</taxon>
    </lineage>
</organism>
<dbReference type="NCBIfam" id="NF002270">
    <property type="entry name" value="PRK01202.1"/>
    <property type="match status" value="1"/>
</dbReference>
<keyword evidence="3 5" id="KW-0809">Transit peptide</keyword>
<evidence type="ECO:0000256" key="3">
    <source>
        <dbReference type="ARBA" id="ARBA00022946"/>
    </source>
</evidence>
<gene>
    <name evidence="7" type="ORF">MCOS_LOCUS3556</name>
</gene>
<dbReference type="OrthoDB" id="10264154at2759"/>
<dbReference type="GO" id="GO:0019464">
    <property type="term" value="P:glycine decarboxylation via glycine cleavage system"/>
    <property type="evidence" value="ECO:0007669"/>
    <property type="project" value="UniProtKB-UniRule"/>
</dbReference>
<feature type="domain" description="Lipoyl-binding" evidence="6">
    <location>
        <begin position="48"/>
        <end position="130"/>
    </location>
</feature>
<dbReference type="PROSITE" id="PS50968">
    <property type="entry name" value="BIOTINYL_LIPOYL"/>
    <property type="match status" value="1"/>
</dbReference>
<evidence type="ECO:0000256" key="1">
    <source>
        <dbReference type="ARBA" id="ARBA00009249"/>
    </source>
</evidence>
<dbReference type="InterPro" id="IPR002930">
    <property type="entry name" value="GCV_H"/>
</dbReference>
<dbReference type="Gene3D" id="2.40.50.100">
    <property type="match status" value="1"/>
</dbReference>
<dbReference type="CDD" id="cd06848">
    <property type="entry name" value="GCS_H"/>
    <property type="match status" value="1"/>
</dbReference>
<keyword evidence="5" id="KW-0496">Mitochondrion</keyword>
<keyword evidence="2 4" id="KW-0450">Lipoyl</keyword>
<dbReference type="GO" id="GO:0005739">
    <property type="term" value="C:mitochondrion"/>
    <property type="evidence" value="ECO:0007669"/>
    <property type="project" value="UniProtKB-SubCell"/>
</dbReference>
<protein>
    <recommendedName>
        <fullName evidence="5">Glycine cleavage system H protein</fullName>
    </recommendedName>
</protein>
<dbReference type="InterPro" id="IPR017453">
    <property type="entry name" value="GCV_H_sub"/>
</dbReference>
<evidence type="ECO:0000256" key="2">
    <source>
        <dbReference type="ARBA" id="ARBA00022823"/>
    </source>
</evidence>
<keyword evidence="8" id="KW-1185">Reference proteome</keyword>
<proteinExistence type="inferred from homology"/>
<feature type="modified residue" description="N6-lipoyllysine" evidence="4">
    <location>
        <position position="89"/>
    </location>
</feature>
<dbReference type="STRING" id="53468.A0A0R3U9F7"/>
<comment type="subunit">
    <text evidence="5">The glycine cleavage system is composed of four proteins: P, T, L and H.</text>
</comment>
<dbReference type="PANTHER" id="PTHR11715:SF3">
    <property type="entry name" value="GLYCINE CLEAVAGE SYSTEM H PROTEIN-RELATED"/>
    <property type="match status" value="1"/>
</dbReference>
<dbReference type="EMBL" id="UXSR01000849">
    <property type="protein sequence ID" value="VDD77553.1"/>
    <property type="molecule type" value="Genomic_DNA"/>
</dbReference>
<name>A0A0R3U9F7_MESCO</name>
<comment type="function">
    <text evidence="5">The H protein shuttles the methylamine group of glycine from the P protein to the T protein.</text>
</comment>
<evidence type="ECO:0000313" key="7">
    <source>
        <dbReference type="EMBL" id="VDD77553.1"/>
    </source>
</evidence>
<dbReference type="NCBIfam" id="TIGR00527">
    <property type="entry name" value="gcvH"/>
    <property type="match status" value="1"/>
</dbReference>
<evidence type="ECO:0000313" key="8">
    <source>
        <dbReference type="Proteomes" id="UP000267029"/>
    </source>
</evidence>
<dbReference type="InterPro" id="IPR011053">
    <property type="entry name" value="Single_hybrid_motif"/>
</dbReference>
<dbReference type="SUPFAM" id="SSF51230">
    <property type="entry name" value="Single hybrid motif"/>
    <property type="match status" value="1"/>
</dbReference>
<dbReference type="InterPro" id="IPR000089">
    <property type="entry name" value="Biotin_lipoyl"/>
</dbReference>